<feature type="non-terminal residue" evidence="10">
    <location>
        <position position="390"/>
    </location>
</feature>
<reference evidence="10 11" key="2">
    <citation type="journal article" date="2022" name="Mol. Biol. Evol.">
        <title>Comparative Genomics Reveals Insights into the Divergent Evolution of Astigmatic Mites and Household Pest Adaptations.</title>
        <authorList>
            <person name="Xiong Q."/>
            <person name="Wan A.T."/>
            <person name="Liu X."/>
            <person name="Fung C.S."/>
            <person name="Xiao X."/>
            <person name="Malainual N."/>
            <person name="Hou J."/>
            <person name="Wang L."/>
            <person name="Wang M."/>
            <person name="Yang K.Y."/>
            <person name="Cui Y."/>
            <person name="Leung E.L."/>
            <person name="Nong W."/>
            <person name="Shin S.K."/>
            <person name="Au S.W."/>
            <person name="Jeong K.Y."/>
            <person name="Chew F.T."/>
            <person name="Hui J.H."/>
            <person name="Leung T.F."/>
            <person name="Tungtrongchitr A."/>
            <person name="Zhong N."/>
            <person name="Liu Z."/>
            <person name="Tsui S.K."/>
        </authorList>
    </citation>
    <scope>NUCLEOTIDE SEQUENCE [LARGE SCALE GENOMIC DNA]</scope>
    <source>
        <strain evidence="10">Derp</strain>
    </source>
</reference>
<dbReference type="PANTHER" id="PTHR10071">
    <property type="entry name" value="TRANSCRIPTION FACTOR GATA FAMILY MEMBER"/>
    <property type="match status" value="1"/>
</dbReference>
<dbReference type="PANTHER" id="PTHR10071:SF281">
    <property type="entry name" value="BOX A-BINDING FACTOR-RELATED"/>
    <property type="match status" value="1"/>
</dbReference>
<keyword evidence="5" id="KW-0805">Transcription regulation</keyword>
<dbReference type="SUPFAM" id="SSF57716">
    <property type="entry name" value="Glucocorticoid receptor-like (DNA-binding domain)"/>
    <property type="match status" value="2"/>
</dbReference>
<evidence type="ECO:0000256" key="4">
    <source>
        <dbReference type="ARBA" id="ARBA00022833"/>
    </source>
</evidence>
<feature type="domain" description="GATA-type" evidence="9">
    <location>
        <begin position="12"/>
        <end position="62"/>
    </location>
</feature>
<keyword evidence="11" id="KW-1185">Reference proteome</keyword>
<evidence type="ECO:0000256" key="2">
    <source>
        <dbReference type="ARBA" id="ARBA00022723"/>
    </source>
</evidence>
<evidence type="ECO:0000313" key="11">
    <source>
        <dbReference type="Proteomes" id="UP000887458"/>
    </source>
</evidence>
<dbReference type="CDD" id="cd00202">
    <property type="entry name" value="ZnF_GATA"/>
    <property type="match status" value="2"/>
</dbReference>
<dbReference type="InterPro" id="IPR039355">
    <property type="entry name" value="Transcription_factor_GATA"/>
</dbReference>
<evidence type="ECO:0000256" key="7">
    <source>
        <dbReference type="ARBA" id="ARBA00023242"/>
    </source>
</evidence>
<comment type="subcellular location">
    <subcellularLocation>
        <location evidence="1">Nucleus</location>
    </subcellularLocation>
</comment>
<name>A0ABQ8JHI9_DERPT</name>
<dbReference type="InterPro" id="IPR000679">
    <property type="entry name" value="Znf_GATA"/>
</dbReference>
<dbReference type="SMART" id="SM00401">
    <property type="entry name" value="ZnF_GATA"/>
    <property type="match status" value="2"/>
</dbReference>
<dbReference type="PROSITE" id="PS00344">
    <property type="entry name" value="GATA_ZN_FINGER_1"/>
    <property type="match status" value="2"/>
</dbReference>
<dbReference type="Gene3D" id="3.30.50.10">
    <property type="entry name" value="Erythroid Transcription Factor GATA-1, subunit A"/>
    <property type="match status" value="2"/>
</dbReference>
<evidence type="ECO:0000259" key="9">
    <source>
        <dbReference type="PROSITE" id="PS50114"/>
    </source>
</evidence>
<evidence type="ECO:0000256" key="5">
    <source>
        <dbReference type="ARBA" id="ARBA00023015"/>
    </source>
</evidence>
<keyword evidence="7" id="KW-0539">Nucleus</keyword>
<dbReference type="Proteomes" id="UP000887458">
    <property type="component" value="Unassembled WGS sequence"/>
</dbReference>
<keyword evidence="4" id="KW-0862">Zinc</keyword>
<dbReference type="InterPro" id="IPR013088">
    <property type="entry name" value="Znf_NHR/GATA"/>
</dbReference>
<evidence type="ECO:0000256" key="1">
    <source>
        <dbReference type="ARBA" id="ARBA00004123"/>
    </source>
</evidence>
<dbReference type="PROSITE" id="PS50114">
    <property type="entry name" value="GATA_ZN_FINGER_2"/>
    <property type="match status" value="2"/>
</dbReference>
<keyword evidence="3 8" id="KW-0863">Zinc-finger</keyword>
<keyword evidence="2" id="KW-0479">Metal-binding</keyword>
<sequence length="390" mass="45231">MVSLTSLNIGERECVNCSTRNTPLWRRYGPNNFLCNACGLYQRVNGNHRPLMKNIRRNITTNNTKRTGLCCANCGTKTTSMWRRNTMGESVCNACGLYFRLNGINRPIEMRKESVRTRKRRTKPMLMLRAMLGPDFFTKKTPTSLSSSSSTMNNNQHMADKIECQSSLEKLLNYKPQILSTNSIQNIKSNESLKFLENKKCTINNNNDDNDEKNIDNDSTKQFDCHETATTTNSFVNMKRKKFFNQNHHHHHHHDEFIQNPKEKFQELALESETATASSISTDISNYPSNNWHKNSSSNLLEINSYTSSTTTTPATTSFNKHQESFYQNEIIRVPMVNHHQHHSSDPMNNMKISTHFQYLHNDYQGQQQQHEQQQQIELNNFSNNNYNDQ</sequence>
<feature type="domain" description="GATA-type" evidence="9">
    <location>
        <begin position="65"/>
        <end position="118"/>
    </location>
</feature>
<organism evidence="10 11">
    <name type="scientific">Dermatophagoides pteronyssinus</name>
    <name type="common">European house dust mite</name>
    <dbReference type="NCBI Taxonomy" id="6956"/>
    <lineage>
        <taxon>Eukaryota</taxon>
        <taxon>Metazoa</taxon>
        <taxon>Ecdysozoa</taxon>
        <taxon>Arthropoda</taxon>
        <taxon>Chelicerata</taxon>
        <taxon>Arachnida</taxon>
        <taxon>Acari</taxon>
        <taxon>Acariformes</taxon>
        <taxon>Sarcoptiformes</taxon>
        <taxon>Astigmata</taxon>
        <taxon>Psoroptidia</taxon>
        <taxon>Analgoidea</taxon>
        <taxon>Pyroglyphidae</taxon>
        <taxon>Dermatophagoidinae</taxon>
        <taxon>Dermatophagoides</taxon>
    </lineage>
</organism>
<evidence type="ECO:0000256" key="8">
    <source>
        <dbReference type="PROSITE-ProRule" id="PRU00094"/>
    </source>
</evidence>
<gene>
    <name evidence="10" type="primary">GATA4_2</name>
    <name evidence="10" type="ORF">DERP_002360</name>
</gene>
<dbReference type="PRINTS" id="PR00619">
    <property type="entry name" value="GATAZNFINGER"/>
</dbReference>
<dbReference type="EMBL" id="NJHN03000037">
    <property type="protein sequence ID" value="KAH9422068.1"/>
    <property type="molecule type" value="Genomic_DNA"/>
</dbReference>
<proteinExistence type="predicted"/>
<comment type="caution">
    <text evidence="10">The sequence shown here is derived from an EMBL/GenBank/DDBJ whole genome shotgun (WGS) entry which is preliminary data.</text>
</comment>
<reference evidence="10 11" key="1">
    <citation type="journal article" date="2018" name="J. Allergy Clin. Immunol.">
        <title>High-quality assembly of Dermatophagoides pteronyssinus genome and transcriptome reveals a wide range of novel allergens.</title>
        <authorList>
            <person name="Liu X.Y."/>
            <person name="Yang K.Y."/>
            <person name="Wang M.Q."/>
            <person name="Kwok J.S."/>
            <person name="Zeng X."/>
            <person name="Yang Z."/>
            <person name="Xiao X.J."/>
            <person name="Lau C.P."/>
            <person name="Li Y."/>
            <person name="Huang Z.M."/>
            <person name="Ba J.G."/>
            <person name="Yim A.K."/>
            <person name="Ouyang C.Y."/>
            <person name="Ngai S.M."/>
            <person name="Chan T.F."/>
            <person name="Leung E.L."/>
            <person name="Liu L."/>
            <person name="Liu Z.G."/>
            <person name="Tsui S.K."/>
        </authorList>
    </citation>
    <scope>NUCLEOTIDE SEQUENCE [LARGE SCALE GENOMIC DNA]</scope>
    <source>
        <strain evidence="10">Derp</strain>
    </source>
</reference>
<evidence type="ECO:0000313" key="10">
    <source>
        <dbReference type="EMBL" id="KAH9422068.1"/>
    </source>
</evidence>
<evidence type="ECO:0000256" key="3">
    <source>
        <dbReference type="ARBA" id="ARBA00022771"/>
    </source>
</evidence>
<accession>A0ABQ8JHI9</accession>
<protein>
    <submittedName>
        <fullName evidence="10">Transcription factor GATA-4</fullName>
    </submittedName>
</protein>
<keyword evidence="6" id="KW-0804">Transcription</keyword>
<dbReference type="Pfam" id="PF00320">
    <property type="entry name" value="GATA"/>
    <property type="match status" value="2"/>
</dbReference>
<evidence type="ECO:0000256" key="6">
    <source>
        <dbReference type="ARBA" id="ARBA00023163"/>
    </source>
</evidence>